<evidence type="ECO:0000256" key="2">
    <source>
        <dbReference type="ARBA" id="ARBA00022670"/>
    </source>
</evidence>
<name>A0A316UYS2_9BASI</name>
<comment type="catalytic activity">
    <reaction evidence="1 6">
        <text>Thiol-dependent hydrolysis of ester, thioester, amide, peptide and isopeptide bonds formed by the C-terminal Gly of ubiquitin (a 76-residue protein attached to proteins as an intracellular targeting signal).</text>
        <dbReference type="EC" id="3.4.19.12"/>
    </reaction>
</comment>
<evidence type="ECO:0000256" key="3">
    <source>
        <dbReference type="ARBA" id="ARBA00022786"/>
    </source>
</evidence>
<evidence type="ECO:0000256" key="5">
    <source>
        <dbReference type="ARBA" id="ARBA00022807"/>
    </source>
</evidence>
<dbReference type="GO" id="GO:0004843">
    <property type="term" value="F:cysteine-type deubiquitinase activity"/>
    <property type="evidence" value="ECO:0007669"/>
    <property type="project" value="UniProtKB-UniRule"/>
</dbReference>
<evidence type="ECO:0000256" key="7">
    <source>
        <dbReference type="SAM" id="MobiDB-lite"/>
    </source>
</evidence>
<protein>
    <recommendedName>
        <fullName evidence="6">Ubiquitin carboxyl-terminal hydrolase</fullName>
        <ecNumber evidence="6">3.4.19.12</ecNumber>
    </recommendedName>
</protein>
<dbReference type="InterPro" id="IPR028889">
    <property type="entry name" value="USP"/>
</dbReference>
<evidence type="ECO:0000313" key="10">
    <source>
        <dbReference type="Proteomes" id="UP000245884"/>
    </source>
</evidence>
<dbReference type="RefSeq" id="XP_025362907.1">
    <property type="nucleotide sequence ID" value="XM_025503971.1"/>
</dbReference>
<dbReference type="InterPro" id="IPR001394">
    <property type="entry name" value="Peptidase_C19_UCH"/>
</dbReference>
<dbReference type="Gene3D" id="3.90.70.10">
    <property type="entry name" value="Cysteine proteinases"/>
    <property type="match status" value="1"/>
</dbReference>
<dbReference type="Proteomes" id="UP000245884">
    <property type="component" value="Unassembled WGS sequence"/>
</dbReference>
<feature type="non-terminal residue" evidence="9">
    <location>
        <position position="512"/>
    </location>
</feature>
<dbReference type="GO" id="GO:0016579">
    <property type="term" value="P:protein deubiquitination"/>
    <property type="evidence" value="ECO:0007669"/>
    <property type="project" value="InterPro"/>
</dbReference>
<dbReference type="SUPFAM" id="SSF54001">
    <property type="entry name" value="Cysteine proteinases"/>
    <property type="match status" value="1"/>
</dbReference>
<dbReference type="EMBL" id="KZ819665">
    <property type="protein sequence ID" value="PWN28295.1"/>
    <property type="molecule type" value="Genomic_DNA"/>
</dbReference>
<dbReference type="PANTHER" id="PTHR24006">
    <property type="entry name" value="UBIQUITIN CARBOXYL-TERMINAL HYDROLASE"/>
    <property type="match status" value="1"/>
</dbReference>
<evidence type="ECO:0000256" key="1">
    <source>
        <dbReference type="ARBA" id="ARBA00000707"/>
    </source>
</evidence>
<gene>
    <name evidence="9" type="ORF">BDZ90DRAFT_206812</name>
</gene>
<feature type="region of interest" description="Disordered" evidence="7">
    <location>
        <begin position="23"/>
        <end position="71"/>
    </location>
</feature>
<evidence type="ECO:0000313" key="9">
    <source>
        <dbReference type="EMBL" id="PWN28295.1"/>
    </source>
</evidence>
<reference evidence="9 10" key="1">
    <citation type="journal article" date="2018" name="Mol. Biol. Evol.">
        <title>Broad Genomic Sampling Reveals a Smut Pathogenic Ancestry of the Fungal Clade Ustilaginomycotina.</title>
        <authorList>
            <person name="Kijpornyongpan T."/>
            <person name="Mondo S.J."/>
            <person name="Barry K."/>
            <person name="Sandor L."/>
            <person name="Lee J."/>
            <person name="Lipzen A."/>
            <person name="Pangilinan J."/>
            <person name="LaButti K."/>
            <person name="Hainaut M."/>
            <person name="Henrissat B."/>
            <person name="Grigoriev I.V."/>
            <person name="Spatafora J.W."/>
            <person name="Aime M.C."/>
        </authorList>
    </citation>
    <scope>NUCLEOTIDE SEQUENCE [LARGE SCALE GENOMIC DNA]</scope>
    <source>
        <strain evidence="9 10">MCA 5214</strain>
    </source>
</reference>
<feature type="region of interest" description="Disordered" evidence="7">
    <location>
        <begin position="234"/>
        <end position="292"/>
    </location>
</feature>
<dbReference type="GO" id="GO:0006508">
    <property type="term" value="P:proteolysis"/>
    <property type="evidence" value="ECO:0007669"/>
    <property type="project" value="UniProtKB-KW"/>
</dbReference>
<comment type="similarity">
    <text evidence="6">Belongs to the peptidase C19 family.</text>
</comment>
<dbReference type="PROSITE" id="PS50235">
    <property type="entry name" value="USP_3"/>
    <property type="match status" value="1"/>
</dbReference>
<dbReference type="GO" id="GO:0005829">
    <property type="term" value="C:cytosol"/>
    <property type="evidence" value="ECO:0007669"/>
    <property type="project" value="TreeGrafter"/>
</dbReference>
<keyword evidence="4 6" id="KW-0378">Hydrolase</keyword>
<dbReference type="PROSITE" id="PS00973">
    <property type="entry name" value="USP_2"/>
    <property type="match status" value="1"/>
</dbReference>
<organism evidence="9 10">
    <name type="scientific">Jaminaea rosea</name>
    <dbReference type="NCBI Taxonomy" id="1569628"/>
    <lineage>
        <taxon>Eukaryota</taxon>
        <taxon>Fungi</taxon>
        <taxon>Dikarya</taxon>
        <taxon>Basidiomycota</taxon>
        <taxon>Ustilaginomycotina</taxon>
        <taxon>Exobasidiomycetes</taxon>
        <taxon>Microstromatales</taxon>
        <taxon>Microstromatales incertae sedis</taxon>
        <taxon>Jaminaea</taxon>
    </lineage>
</organism>
<keyword evidence="10" id="KW-1185">Reference proteome</keyword>
<feature type="non-terminal residue" evidence="9">
    <location>
        <position position="1"/>
    </location>
</feature>
<sequence length="512" mass="55078">PAWSQPRSWTGIANKDATSFTTASYVPSTPGATTAPASEASVASSSATSPIKPAQATVAPRPSPWASKHRPSLEAILSDSHKRFAAPLTTPRGLINTGNFCFANAILQVLVFCAPFYNLFSTVGAELSADFANTTPLMESVVQFLREFHLANGGNGSSSRSHHETGAPNGFTPTAAHSEPFVPEFVYEAMRLNKRFDLMRRGHQEDAEEFLGFFLDTLHEELLAAIRKSNARLASTKASSSKQVRGQNGTAPSGGTADGSVDGEGEAGDAEEESREVARPMSPSEEGWLEVGQKGKTAFTRTASTAGESSPITRIFGGKLRSVLRTPGAKDSVTLEPYQPLQLDIQPSSVQTVEDALLNLTVPETIPGVFSPARGGPVDATKQVFIEHLPPVLVLHLKRFFYDEAAGGVQKNCKEVGYSDVLKVGGEMVSPVKRAEGAVTYRLFGVVYHHGRYATGGHYTVDVLRQDGSSWVHFDDTIFHTVAPEHVGRRAGQNLSSFVGHDGLAYLLFYQR</sequence>
<evidence type="ECO:0000256" key="6">
    <source>
        <dbReference type="RuleBase" id="RU366025"/>
    </source>
</evidence>
<feature type="compositionally biased region" description="Polar residues" evidence="7">
    <location>
        <begin position="234"/>
        <end position="253"/>
    </location>
</feature>
<keyword evidence="3 6" id="KW-0833">Ubl conjugation pathway</keyword>
<dbReference type="CDD" id="cd02257">
    <property type="entry name" value="Peptidase_C19"/>
    <property type="match status" value="1"/>
</dbReference>
<feature type="region of interest" description="Disordered" evidence="7">
    <location>
        <begin position="155"/>
        <end position="175"/>
    </location>
</feature>
<dbReference type="GO" id="GO:0005634">
    <property type="term" value="C:nucleus"/>
    <property type="evidence" value="ECO:0007669"/>
    <property type="project" value="TreeGrafter"/>
</dbReference>
<dbReference type="InterPro" id="IPR038765">
    <property type="entry name" value="Papain-like_cys_pep_sf"/>
</dbReference>
<proteinExistence type="inferred from homology"/>
<keyword evidence="5 6" id="KW-0788">Thiol protease</keyword>
<dbReference type="STRING" id="1569628.A0A316UYS2"/>
<dbReference type="PROSITE" id="PS00972">
    <property type="entry name" value="USP_1"/>
    <property type="match status" value="1"/>
</dbReference>
<dbReference type="OrthoDB" id="429671at2759"/>
<dbReference type="EC" id="3.4.19.12" evidence="6"/>
<feature type="compositionally biased region" description="Low complexity" evidence="7">
    <location>
        <begin position="32"/>
        <end position="49"/>
    </location>
</feature>
<evidence type="ECO:0000256" key="4">
    <source>
        <dbReference type="ARBA" id="ARBA00022801"/>
    </source>
</evidence>
<keyword evidence="2 6" id="KW-0645">Protease</keyword>
<feature type="compositionally biased region" description="Acidic residues" evidence="7">
    <location>
        <begin position="261"/>
        <end position="274"/>
    </location>
</feature>
<dbReference type="AlphaFoldDB" id="A0A316UYS2"/>
<dbReference type="InterPro" id="IPR018200">
    <property type="entry name" value="USP_CS"/>
</dbReference>
<evidence type="ECO:0000259" key="8">
    <source>
        <dbReference type="PROSITE" id="PS50235"/>
    </source>
</evidence>
<dbReference type="PANTHER" id="PTHR24006:SF687">
    <property type="entry name" value="UBIQUITIN CARBOXYL-TERMINAL HYDROLASE 10"/>
    <property type="match status" value="1"/>
</dbReference>
<dbReference type="Pfam" id="PF00443">
    <property type="entry name" value="UCH"/>
    <property type="match status" value="1"/>
</dbReference>
<dbReference type="InterPro" id="IPR050164">
    <property type="entry name" value="Peptidase_C19"/>
</dbReference>
<dbReference type="GeneID" id="37025794"/>
<accession>A0A316UYS2</accession>
<feature type="domain" description="USP" evidence="8">
    <location>
        <begin position="92"/>
        <end position="512"/>
    </location>
</feature>